<dbReference type="Proteomes" id="UP001318040">
    <property type="component" value="Chromosome 14"/>
</dbReference>
<evidence type="ECO:0000256" key="5">
    <source>
        <dbReference type="SAM" id="SignalP"/>
    </source>
</evidence>
<dbReference type="InterPro" id="IPR003591">
    <property type="entry name" value="Leu-rich_rpt_typical-subtyp"/>
</dbReference>
<proteinExistence type="predicted"/>
<gene>
    <name evidence="7" type="primary">LOC116942260</name>
</gene>
<dbReference type="GO" id="GO:0005886">
    <property type="term" value="C:plasma membrane"/>
    <property type="evidence" value="ECO:0007669"/>
    <property type="project" value="TreeGrafter"/>
</dbReference>
<feature type="chain" id="PRO_5042581357" evidence="5">
    <location>
        <begin position="22"/>
        <end position="592"/>
    </location>
</feature>
<organism evidence="6 7">
    <name type="scientific">Petromyzon marinus</name>
    <name type="common">Sea lamprey</name>
    <dbReference type="NCBI Taxonomy" id="7757"/>
    <lineage>
        <taxon>Eukaryota</taxon>
        <taxon>Metazoa</taxon>
        <taxon>Chordata</taxon>
        <taxon>Craniata</taxon>
        <taxon>Vertebrata</taxon>
        <taxon>Cyclostomata</taxon>
        <taxon>Hyperoartia</taxon>
        <taxon>Petromyzontiformes</taxon>
        <taxon>Petromyzontidae</taxon>
        <taxon>Petromyzon</taxon>
    </lineage>
</organism>
<dbReference type="KEGG" id="pmrn:116942260"/>
<sequence length="592" mass="63758">MYIDFSTTIVALVALCSNALPASPCPKGCTCPSPGTLACSGHVNSSALPPGTRALLLLGHLPAPLVLAALRLRSLQALDVSHAGISILPPDAFSGCPALLSLNLSHNALRGVREHAFHRLPSLRLLDLSHNRIRGSSLLGLLQRLSSLSTLNVSHNALRELDGFRAGRANPPQPLPHLRHLDVSYNRIVEMSPVVLSAFPGLVTLRASHNRLEELSEELFQRLRELRSLDLAWNHLSRLPEGLFGGTTALERLDLRANRLASIPSGLLGPLGRLAWLRLEYNPWECDCSLWGLRLWLEWLTFRGGEVDRLSCSAPRELRNRPLQQLSSDMFSWCQTSVRETHSNKSDWARRISEPLLLEAEVLQNDHGEGHPFMSSEHKPPPPSAKETVSSTAQRSLPPPSEEQHPPFSAREPQPLFLPAKMPPSLSAKEPLALSLQELLPPAQRRAPAQLAAGGPMALTVEQPGTLSPRSVQRGINDACMFHHRVRARQPSVRYALTTVVVAGVVCGLLCVMMAAAAGYGCVYAAMAAHRAVESRRLGGDGGTEADGTIPLAATEGMADSSDGGDVGAAGGKEPLVSCPGNGAKLKPDSRV</sequence>
<evidence type="ECO:0000256" key="3">
    <source>
        <dbReference type="SAM" id="MobiDB-lite"/>
    </source>
</evidence>
<dbReference type="PROSITE" id="PS51450">
    <property type="entry name" value="LRR"/>
    <property type="match status" value="1"/>
</dbReference>
<dbReference type="AlphaFoldDB" id="A0AAJ7T1Y7"/>
<keyword evidence="2" id="KW-0677">Repeat</keyword>
<reference evidence="7" key="1">
    <citation type="submission" date="2025-08" db="UniProtKB">
        <authorList>
            <consortium name="RefSeq"/>
        </authorList>
    </citation>
    <scope>IDENTIFICATION</scope>
    <source>
        <tissue evidence="7">Sperm</tissue>
    </source>
</reference>
<feature type="region of interest" description="Disordered" evidence="3">
    <location>
        <begin position="367"/>
        <end position="421"/>
    </location>
</feature>
<dbReference type="PANTHER" id="PTHR24366">
    <property type="entry name" value="IG(IMMUNOGLOBULIN) AND LRR(LEUCINE RICH REPEAT) DOMAINS"/>
    <property type="match status" value="1"/>
</dbReference>
<protein>
    <submittedName>
        <fullName evidence="7">Leucine-rich repeat and transmembrane domain-containing protein 1-like</fullName>
    </submittedName>
</protein>
<dbReference type="InterPro" id="IPR001611">
    <property type="entry name" value="Leu-rich_rpt"/>
</dbReference>
<name>A0AAJ7T1Y7_PETMA</name>
<keyword evidence="4" id="KW-0472">Membrane</keyword>
<dbReference type="InterPro" id="IPR032675">
    <property type="entry name" value="LRR_dom_sf"/>
</dbReference>
<evidence type="ECO:0000313" key="7">
    <source>
        <dbReference type="RefSeq" id="XP_032809846.1"/>
    </source>
</evidence>
<keyword evidence="4" id="KW-0812">Transmembrane</keyword>
<dbReference type="PRINTS" id="PR00019">
    <property type="entry name" value="LEURICHRPT"/>
</dbReference>
<feature type="region of interest" description="Disordered" evidence="3">
    <location>
        <begin position="537"/>
        <end position="592"/>
    </location>
</feature>
<feature type="signal peptide" evidence="5">
    <location>
        <begin position="1"/>
        <end position="21"/>
    </location>
</feature>
<accession>A0AAJ7T1Y7</accession>
<keyword evidence="5" id="KW-0732">Signal</keyword>
<dbReference type="SUPFAM" id="SSF52058">
    <property type="entry name" value="L domain-like"/>
    <property type="match status" value="1"/>
</dbReference>
<keyword evidence="6" id="KW-1185">Reference proteome</keyword>
<evidence type="ECO:0000313" key="6">
    <source>
        <dbReference type="Proteomes" id="UP001318040"/>
    </source>
</evidence>
<dbReference type="RefSeq" id="XP_032809846.1">
    <property type="nucleotide sequence ID" value="XM_032953955.1"/>
</dbReference>
<evidence type="ECO:0000256" key="2">
    <source>
        <dbReference type="ARBA" id="ARBA00022737"/>
    </source>
</evidence>
<feature type="compositionally biased region" description="Basic and acidic residues" evidence="3">
    <location>
        <begin position="367"/>
        <end position="380"/>
    </location>
</feature>
<dbReference type="SMART" id="SM00369">
    <property type="entry name" value="LRR_TYP"/>
    <property type="match status" value="8"/>
</dbReference>
<feature type="transmembrane region" description="Helical" evidence="4">
    <location>
        <begin position="495"/>
        <end position="527"/>
    </location>
</feature>
<dbReference type="Pfam" id="PF13855">
    <property type="entry name" value="LRR_8"/>
    <property type="match status" value="2"/>
</dbReference>
<keyword evidence="4" id="KW-1133">Transmembrane helix</keyword>
<evidence type="ECO:0000256" key="4">
    <source>
        <dbReference type="SAM" id="Phobius"/>
    </source>
</evidence>
<dbReference type="Gene3D" id="3.80.10.10">
    <property type="entry name" value="Ribonuclease Inhibitor"/>
    <property type="match status" value="2"/>
</dbReference>
<dbReference type="PANTHER" id="PTHR24366:SF35">
    <property type="entry name" value="LEUCINE RICH REPEATS AND TRANSMEMBRANE DOMAINS 1"/>
    <property type="match status" value="1"/>
</dbReference>
<keyword evidence="1" id="KW-0433">Leucine-rich repeat</keyword>
<dbReference type="GO" id="GO:0007616">
    <property type="term" value="P:long-term memory"/>
    <property type="evidence" value="ECO:0007669"/>
    <property type="project" value="TreeGrafter"/>
</dbReference>
<evidence type="ECO:0000256" key="1">
    <source>
        <dbReference type="ARBA" id="ARBA00022614"/>
    </source>
</evidence>